<evidence type="ECO:0000313" key="2">
    <source>
        <dbReference type="Proteomes" id="UP000251241"/>
    </source>
</evidence>
<reference evidence="1 2" key="1">
    <citation type="submission" date="2018-06" db="EMBL/GenBank/DDBJ databases">
        <authorList>
            <consortium name="Pathogen Informatics"/>
            <person name="Doyle S."/>
        </authorList>
    </citation>
    <scope>NUCLEOTIDE SEQUENCE [LARGE SCALE GENOMIC DNA]</scope>
    <source>
        <strain evidence="1 2">NCTC11343</strain>
    </source>
</reference>
<dbReference type="Proteomes" id="UP000251241">
    <property type="component" value="Unassembled WGS sequence"/>
</dbReference>
<name>A0A2X2ITX9_SPHMU</name>
<gene>
    <name evidence="1" type="ORF">NCTC11343_02249</name>
</gene>
<accession>A0A2X2ITX9</accession>
<dbReference type="RefSeq" id="WP_112374639.1">
    <property type="nucleotide sequence ID" value="NZ_CP069793.1"/>
</dbReference>
<protein>
    <recommendedName>
        <fullName evidence="3">Beta-carotene 15,15'-monooxygenase</fullName>
    </recommendedName>
</protein>
<dbReference type="GeneID" id="97181006"/>
<evidence type="ECO:0000313" key="1">
    <source>
        <dbReference type="EMBL" id="SPZ85687.1"/>
    </source>
</evidence>
<evidence type="ECO:0008006" key="3">
    <source>
        <dbReference type="Google" id="ProtNLM"/>
    </source>
</evidence>
<sequence length="449" mass="51841">MTILTDSHFFKRHRSAIVYIGLIFFLILSIPYDPNLFRDRSFGDLFSLENWFALATYRTSFIAESPYVGTDVRGYYNWAIALLLALLQFWAFGRKIRQSFQVNDDSVFYWLRVLLRYRLALAMIFIGLVKIIPIQLPEPTISELHTEYGDFLLWKLYYLTNGIATAGYLPVIGALEIVSGLFLLNRRTAIIGSGLLIAVLLNVVIVNYVYEIGEQVYSSFLLLLAVVIFSYDWPRFYQLLIKKGATVPDGFWPEYGRRIARIRPYLKVLFLLLIAVFSVQAYLSWKNSDYPFPDEKGLEGAAGVYNVKDFVWKGDTIPYSLSDTLRWKDVVFEKWNTLSIRGNRSVRVDSLKPHIAFNRERNYEYLGNGGREFFAYAIKKGANKAETAIKLTGKVSKGHTFAFVVNRPDKRTLVLDGVNQLGDSLHVRLEKINKKYLLQEGRRKPIRIY</sequence>
<organism evidence="1 2">
    <name type="scientific">Sphingobacterium multivorum</name>
    <dbReference type="NCBI Taxonomy" id="28454"/>
    <lineage>
        <taxon>Bacteria</taxon>
        <taxon>Pseudomonadati</taxon>
        <taxon>Bacteroidota</taxon>
        <taxon>Sphingobacteriia</taxon>
        <taxon>Sphingobacteriales</taxon>
        <taxon>Sphingobacteriaceae</taxon>
        <taxon>Sphingobacterium</taxon>
    </lineage>
</organism>
<dbReference type="AlphaFoldDB" id="A0A2X2ITX9"/>
<dbReference type="EMBL" id="UAUU01000008">
    <property type="protein sequence ID" value="SPZ85687.1"/>
    <property type="molecule type" value="Genomic_DNA"/>
</dbReference>
<proteinExistence type="predicted"/>